<protein>
    <submittedName>
        <fullName evidence="1">Uncharacterized protein</fullName>
    </submittedName>
</protein>
<proteinExistence type="predicted"/>
<dbReference type="RefSeq" id="XP_033680776.1">
    <property type="nucleotide sequence ID" value="XM_033836310.1"/>
</dbReference>
<organism evidence="1 2">
    <name type="scientific">Trematosphaeria pertusa</name>
    <dbReference type="NCBI Taxonomy" id="390896"/>
    <lineage>
        <taxon>Eukaryota</taxon>
        <taxon>Fungi</taxon>
        <taxon>Dikarya</taxon>
        <taxon>Ascomycota</taxon>
        <taxon>Pezizomycotina</taxon>
        <taxon>Dothideomycetes</taxon>
        <taxon>Pleosporomycetidae</taxon>
        <taxon>Pleosporales</taxon>
        <taxon>Massarineae</taxon>
        <taxon>Trematosphaeriaceae</taxon>
        <taxon>Trematosphaeria</taxon>
    </lineage>
</organism>
<sequence>MADATLSLLPVQKADEERKAGCEVVRPTVVLLREYGDERAGWSPVDLPKDYASLEAFGYVLFDKQREGWLLHFHFEGYDIDRCDLKAKRDCWDRGTYFIDTLVSMGALRLIAHFVEKRRGLLKRAPQSPISRAQKRRRENEEEAMSDLAMRDIQAVATEEALPVAEIDMPVSQWKPAAPVYPHGYPPLPRDATYVNWLTDFDSWTKNNAAPGDPITDTGFETRISVAYRRALAHARLIKGKYGIVAGKPCIHCAQAGLVCRVYHPGIGLWNMTADPENQFGRRCAYCRPGIHKSNAACLAHWKAEGGDSHFVRRAWSTS</sequence>
<reference evidence="1" key="1">
    <citation type="journal article" date="2020" name="Stud. Mycol.">
        <title>101 Dothideomycetes genomes: a test case for predicting lifestyles and emergence of pathogens.</title>
        <authorList>
            <person name="Haridas S."/>
            <person name="Albert R."/>
            <person name="Binder M."/>
            <person name="Bloem J."/>
            <person name="Labutti K."/>
            <person name="Salamov A."/>
            <person name="Andreopoulos B."/>
            <person name="Baker S."/>
            <person name="Barry K."/>
            <person name="Bills G."/>
            <person name="Bluhm B."/>
            <person name="Cannon C."/>
            <person name="Castanera R."/>
            <person name="Culley D."/>
            <person name="Daum C."/>
            <person name="Ezra D."/>
            <person name="Gonzalez J."/>
            <person name="Henrissat B."/>
            <person name="Kuo A."/>
            <person name="Liang C."/>
            <person name="Lipzen A."/>
            <person name="Lutzoni F."/>
            <person name="Magnuson J."/>
            <person name="Mondo S."/>
            <person name="Nolan M."/>
            <person name="Ohm R."/>
            <person name="Pangilinan J."/>
            <person name="Park H.-J."/>
            <person name="Ramirez L."/>
            <person name="Alfaro M."/>
            <person name="Sun H."/>
            <person name="Tritt A."/>
            <person name="Yoshinaga Y."/>
            <person name="Zwiers L.-H."/>
            <person name="Turgeon B."/>
            <person name="Goodwin S."/>
            <person name="Spatafora J."/>
            <person name="Crous P."/>
            <person name="Grigoriev I."/>
        </authorList>
    </citation>
    <scope>NUCLEOTIDE SEQUENCE</scope>
    <source>
        <strain evidence="1">CBS 122368</strain>
    </source>
</reference>
<accession>A0A6A6I750</accession>
<dbReference type="EMBL" id="ML987200">
    <property type="protein sequence ID" value="KAF2245772.1"/>
    <property type="molecule type" value="Genomic_DNA"/>
</dbReference>
<evidence type="ECO:0000313" key="1">
    <source>
        <dbReference type="EMBL" id="KAF2245772.1"/>
    </source>
</evidence>
<evidence type="ECO:0000313" key="2">
    <source>
        <dbReference type="Proteomes" id="UP000800094"/>
    </source>
</evidence>
<dbReference type="OrthoDB" id="3794887at2759"/>
<gene>
    <name evidence="1" type="ORF">BU26DRAFT_75486</name>
</gene>
<dbReference type="AlphaFoldDB" id="A0A6A6I750"/>
<dbReference type="GeneID" id="54589640"/>
<dbReference type="Proteomes" id="UP000800094">
    <property type="component" value="Unassembled WGS sequence"/>
</dbReference>
<name>A0A6A6I750_9PLEO</name>
<keyword evidence="2" id="KW-1185">Reference proteome</keyword>